<reference evidence="2" key="1">
    <citation type="submission" date="2024-07" db="EMBL/GenBank/DDBJ databases">
        <authorList>
            <person name="Yu S.T."/>
        </authorList>
    </citation>
    <scope>NUCLEOTIDE SEQUENCE</scope>
    <source>
        <strain evidence="2">R35</strain>
    </source>
</reference>
<gene>
    <name evidence="2" type="ORF">AB5J50_49325</name>
</gene>
<dbReference type="RefSeq" id="WP_369265031.1">
    <property type="nucleotide sequence ID" value="NZ_CP163440.1"/>
</dbReference>
<dbReference type="PANTHER" id="PTHR36166">
    <property type="entry name" value="CHROMOSOME 9, WHOLE GENOME SHOTGUN SEQUENCE"/>
    <property type="match status" value="1"/>
</dbReference>
<organism evidence="2">
    <name type="scientific">Streptomyces sp. R35</name>
    <dbReference type="NCBI Taxonomy" id="3238630"/>
    <lineage>
        <taxon>Bacteria</taxon>
        <taxon>Bacillati</taxon>
        <taxon>Actinomycetota</taxon>
        <taxon>Actinomycetes</taxon>
        <taxon>Kitasatosporales</taxon>
        <taxon>Streptomycetaceae</taxon>
        <taxon>Streptomyces</taxon>
    </lineage>
</organism>
<protein>
    <submittedName>
        <fullName evidence="2">SRPBCC family protein</fullName>
    </submittedName>
</protein>
<dbReference type="SUPFAM" id="SSF55961">
    <property type="entry name" value="Bet v1-like"/>
    <property type="match status" value="1"/>
</dbReference>
<dbReference type="Gene3D" id="3.30.530.20">
    <property type="match status" value="1"/>
</dbReference>
<dbReference type="CDD" id="cd07822">
    <property type="entry name" value="SRPBCC_4"/>
    <property type="match status" value="1"/>
</dbReference>
<sequence>MKTISHSIEINAPAAAVWEVLTDLTAYSDWNPFIREASGQVTVGQRLTLRMFPAGGKPMTFRPRVLAADPGVELRWIGHFVLPGIFDGEHRFTLTTTATGGTELLQAEKFSGLLVPFTAKTISATRQNFAALNQALKTRAESRSQPNPAPAPTATDQPR</sequence>
<dbReference type="AlphaFoldDB" id="A0AB39SM39"/>
<proteinExistence type="predicted"/>
<feature type="region of interest" description="Disordered" evidence="1">
    <location>
        <begin position="138"/>
        <end position="159"/>
    </location>
</feature>
<evidence type="ECO:0000256" key="1">
    <source>
        <dbReference type="SAM" id="MobiDB-lite"/>
    </source>
</evidence>
<dbReference type="InterPro" id="IPR019587">
    <property type="entry name" value="Polyketide_cyclase/dehydratase"/>
</dbReference>
<dbReference type="InterPro" id="IPR023393">
    <property type="entry name" value="START-like_dom_sf"/>
</dbReference>
<dbReference type="EMBL" id="CP163440">
    <property type="protein sequence ID" value="XDQ68204.1"/>
    <property type="molecule type" value="Genomic_DNA"/>
</dbReference>
<evidence type="ECO:0000313" key="2">
    <source>
        <dbReference type="EMBL" id="XDQ68204.1"/>
    </source>
</evidence>
<dbReference type="PANTHER" id="PTHR36166:SF1">
    <property type="entry name" value="SRPBCC DOMAIN-CONTAINING PROTEIN"/>
    <property type="match status" value="1"/>
</dbReference>
<name>A0AB39SM39_9ACTN</name>
<accession>A0AB39SM39</accession>
<dbReference type="Pfam" id="PF10604">
    <property type="entry name" value="Polyketide_cyc2"/>
    <property type="match status" value="1"/>
</dbReference>